<evidence type="ECO:0000313" key="2">
    <source>
        <dbReference type="EMBL" id="UMM38978.1"/>
    </source>
</evidence>
<accession>A0AAE9JPU8</accession>
<dbReference type="Proteomes" id="UP000829354">
    <property type="component" value="Chromosome X"/>
</dbReference>
<sequence length="76" mass="8925">MFFPTSRFSLFPTPRKHARHISDHPPSPPPTHYSTPEKPSDLVLRQTHCKFAGRKTLFCQPNLFQFVFRISIFEPK</sequence>
<keyword evidence="3" id="KW-1185">Reference proteome</keyword>
<reference evidence="2 3" key="1">
    <citation type="submission" date="2022-04" db="EMBL/GenBank/DDBJ databases">
        <title>Chromosome-level reference genomes for two strains of Caenorhabditis briggsae: an improved platform for comparative genomics.</title>
        <authorList>
            <person name="Stevens L."/>
            <person name="Andersen E."/>
        </authorList>
    </citation>
    <scope>NUCLEOTIDE SEQUENCE [LARGE SCALE GENOMIC DNA]</scope>
    <source>
        <strain evidence="2">VX34</strain>
        <tissue evidence="2">Whole-organism</tissue>
    </source>
</reference>
<feature type="region of interest" description="Disordered" evidence="1">
    <location>
        <begin position="1"/>
        <end position="39"/>
    </location>
</feature>
<evidence type="ECO:0000256" key="1">
    <source>
        <dbReference type="SAM" id="MobiDB-lite"/>
    </source>
</evidence>
<name>A0AAE9JPU8_CAEBR</name>
<dbReference type="AlphaFoldDB" id="A0AAE9JPU8"/>
<organism evidence="2 3">
    <name type="scientific">Caenorhabditis briggsae</name>
    <dbReference type="NCBI Taxonomy" id="6238"/>
    <lineage>
        <taxon>Eukaryota</taxon>
        <taxon>Metazoa</taxon>
        <taxon>Ecdysozoa</taxon>
        <taxon>Nematoda</taxon>
        <taxon>Chromadorea</taxon>
        <taxon>Rhabditida</taxon>
        <taxon>Rhabditina</taxon>
        <taxon>Rhabditomorpha</taxon>
        <taxon>Rhabditoidea</taxon>
        <taxon>Rhabditidae</taxon>
        <taxon>Peloderinae</taxon>
        <taxon>Caenorhabditis</taxon>
    </lineage>
</organism>
<proteinExistence type="predicted"/>
<dbReference type="EMBL" id="CP092625">
    <property type="protein sequence ID" value="UMM38978.1"/>
    <property type="molecule type" value="Genomic_DNA"/>
</dbReference>
<protein>
    <submittedName>
        <fullName evidence="2">Uncharacterized protein</fullName>
    </submittedName>
</protein>
<evidence type="ECO:0000313" key="3">
    <source>
        <dbReference type="Proteomes" id="UP000829354"/>
    </source>
</evidence>
<gene>
    <name evidence="2" type="ORF">L5515_016218</name>
</gene>